<evidence type="ECO:0000313" key="2">
    <source>
        <dbReference type="Proteomes" id="UP000798662"/>
    </source>
</evidence>
<dbReference type="Proteomes" id="UP000798662">
    <property type="component" value="Chromosome 1"/>
</dbReference>
<gene>
    <name evidence="1" type="ORF">I4F81_001345</name>
</gene>
<sequence>MLAEPAINVFGGCDLVDVQLLGHALANGVPSSEWLGLAQCVRNVVFVWHFLLLVKRRMDEDPLLAHAVGELILFAASRGPAATDLWDTKASEAAKEYRAMWQDTSAEQYQEWAAAQGVKPAVTHIVGHAAVQARILEQAEEERTGQAWPGRKLRNALRRVPWLLTEEEVSFFIDRFHQCGHVCSPVFEADEYPEISRGHDTSSAERQHSIKKKFKSSLTYISQHLFIVRSRYMAAYNNIRVSQKREAMAKSVVARAANQALVPLEIQHQTVESYYHNAMVDRCEVTGCNCREGIPAGQSLGLEKKL</sequence>
<keyword evidence="2" id="KW-1185">Reference proteome</keyword>
<organism evidence="1 2">
    <name type="scientific">Pyropia yezoensis</name>
    <name type="common">Susabi-nori</name>
    <name type="synonym">Porphyra yezoensis</name>
    <dbReference type="NCBI Taxonomy" id="2788"/>
    <lineage>
        <taxon>Eukaryota</taxon>
        <taxon>Rhodophyta</taxon>
        <taxon>Bangiophyceae</taxon>
        <taxon>Bangiales</taxon>
        <taxon>Bangiaceae</taxon>
        <taxon>Pyropia</taxon>
    </lineage>
</organism>
<dbReference type="EMBL" id="CM020618">
    <property type="protein sequence ID" value="KAK1858744.1"/>
    <property type="molecule type" value="Genomic_DNA"/>
</dbReference>
<reference evidence="1" key="1">
    <citation type="submission" date="2019-11" db="EMBL/GenBank/DDBJ databases">
        <title>Nori genome reveals adaptations in red seaweeds to the harsh intertidal environment.</title>
        <authorList>
            <person name="Wang D."/>
            <person name="Mao Y."/>
        </authorList>
    </citation>
    <scope>NUCLEOTIDE SEQUENCE</scope>
    <source>
        <tissue evidence="1">Gametophyte</tissue>
    </source>
</reference>
<comment type="caution">
    <text evidence="1">The sequence shown here is derived from an EMBL/GenBank/DDBJ whole genome shotgun (WGS) entry which is preliminary data.</text>
</comment>
<proteinExistence type="predicted"/>
<evidence type="ECO:0000313" key="1">
    <source>
        <dbReference type="EMBL" id="KAK1858744.1"/>
    </source>
</evidence>
<name>A0ACC3BLX9_PYRYE</name>
<accession>A0ACC3BLX9</accession>
<protein>
    <submittedName>
        <fullName evidence="1">Uncharacterized protein</fullName>
    </submittedName>
</protein>